<dbReference type="Proteomes" id="UP000076408">
    <property type="component" value="Unassembled WGS sequence"/>
</dbReference>
<evidence type="ECO:0000256" key="1">
    <source>
        <dbReference type="ARBA" id="ARBA00004651"/>
    </source>
</evidence>
<keyword evidence="5" id="KW-0472">Membrane</keyword>
<sequence>METFAVFIAVLPKDAIESVRDFANELYKCVTYYFYYDPVTLTGAWVVEKHGQSLQALEQVGPDEDSGWNLRGQTITFLNLDQFRESTQDIDMGQTIAKRHNGSFVVAQSLMQCQDYMYSPMYAVSIGSFVTLPEMFQLCFVVPKSPLKSIFAILSDPFDLYCWGAFLLTICMVAVLLSLFGESYRRYNVGLVFLELVMHALNGPSHRFYGRFEVRLVGLFMVMNIVLLSCYQSLIISLMSSDRYEPELETIEQINDTCWFQRDVFVQSLGYRFKNTLYTYESYGSYETIWSNKICQMVMCSDLSTGHMLIETQSNSFDDTDGRR</sequence>
<keyword evidence="7" id="KW-0325">Glycoprotein</keyword>
<dbReference type="VEuPathDB" id="VectorBase:ASTE007441"/>
<evidence type="ECO:0000313" key="8">
    <source>
        <dbReference type="EnsemblMetazoa" id="ASTEI10924-PA"/>
    </source>
</evidence>
<keyword evidence="3" id="KW-0812">Transmembrane</keyword>
<dbReference type="VEuPathDB" id="VectorBase:ASTEI20_045570"/>
<proteinExistence type="predicted"/>
<evidence type="ECO:0000256" key="3">
    <source>
        <dbReference type="ARBA" id="ARBA00022692"/>
    </source>
</evidence>
<comment type="subcellular location">
    <subcellularLocation>
        <location evidence="1">Cell membrane</location>
        <topology evidence="1">Multi-pass membrane protein</topology>
    </subcellularLocation>
</comment>
<keyword evidence="4" id="KW-1133">Transmembrane helix</keyword>
<dbReference type="GO" id="GO:0005886">
    <property type="term" value="C:plasma membrane"/>
    <property type="evidence" value="ECO:0007669"/>
    <property type="project" value="UniProtKB-SubCell"/>
</dbReference>
<evidence type="ECO:0000256" key="2">
    <source>
        <dbReference type="ARBA" id="ARBA00022475"/>
    </source>
</evidence>
<dbReference type="PANTHER" id="PTHR42643:SF30">
    <property type="entry name" value="IONOTROPIC RECEPTOR 40A-RELATED"/>
    <property type="match status" value="1"/>
</dbReference>
<protein>
    <recommendedName>
        <fullName evidence="10">Ionotropic glutamate receptor C-terminal domain-containing protein</fullName>
    </recommendedName>
</protein>
<dbReference type="AlphaFoldDB" id="A0A182YR38"/>
<dbReference type="VEuPathDB" id="VectorBase:ASTEI10924"/>
<dbReference type="PANTHER" id="PTHR42643">
    <property type="entry name" value="IONOTROPIC RECEPTOR 20A-RELATED"/>
    <property type="match status" value="1"/>
</dbReference>
<accession>A0A182YR38</accession>
<evidence type="ECO:0008006" key="10">
    <source>
        <dbReference type="Google" id="ProtNLM"/>
    </source>
</evidence>
<reference evidence="9" key="1">
    <citation type="journal article" date="2014" name="Genome Biol.">
        <title>Genome analysis of a major urban malaria vector mosquito, Anopheles stephensi.</title>
        <authorList>
            <person name="Jiang X."/>
            <person name="Peery A."/>
            <person name="Hall A.B."/>
            <person name="Sharma A."/>
            <person name="Chen X.G."/>
            <person name="Waterhouse R.M."/>
            <person name="Komissarov A."/>
            <person name="Riehle M.M."/>
            <person name="Shouche Y."/>
            <person name="Sharakhova M.V."/>
            <person name="Lawson D."/>
            <person name="Pakpour N."/>
            <person name="Arensburger P."/>
            <person name="Davidson V.L."/>
            <person name="Eiglmeier K."/>
            <person name="Emrich S."/>
            <person name="George P."/>
            <person name="Kennedy R.C."/>
            <person name="Mane S.P."/>
            <person name="Maslen G."/>
            <person name="Oringanje C."/>
            <person name="Qi Y."/>
            <person name="Settlage R."/>
            <person name="Tojo M."/>
            <person name="Tubio J.M."/>
            <person name="Unger M.F."/>
            <person name="Wang B."/>
            <person name="Vernick K.D."/>
            <person name="Ribeiro J.M."/>
            <person name="James A.A."/>
            <person name="Michel K."/>
            <person name="Riehle M.A."/>
            <person name="Luckhart S."/>
            <person name="Sharakhov I.V."/>
            <person name="Tu Z."/>
        </authorList>
    </citation>
    <scope>NUCLEOTIDE SEQUENCE [LARGE SCALE GENOMIC DNA]</scope>
    <source>
        <strain evidence="9">Indian</strain>
    </source>
</reference>
<evidence type="ECO:0000256" key="4">
    <source>
        <dbReference type="ARBA" id="ARBA00022989"/>
    </source>
</evidence>
<keyword evidence="6" id="KW-0675">Receptor</keyword>
<keyword evidence="2" id="KW-1003">Cell membrane</keyword>
<evidence type="ECO:0000256" key="5">
    <source>
        <dbReference type="ARBA" id="ARBA00023136"/>
    </source>
</evidence>
<evidence type="ECO:0000256" key="6">
    <source>
        <dbReference type="ARBA" id="ARBA00023170"/>
    </source>
</evidence>
<name>A0A182YR38_ANOST</name>
<reference evidence="8" key="2">
    <citation type="submission" date="2020-05" db="UniProtKB">
        <authorList>
            <consortium name="EnsemblMetazoa"/>
        </authorList>
    </citation>
    <scope>IDENTIFICATION</scope>
    <source>
        <strain evidence="8">Indian</strain>
    </source>
</reference>
<dbReference type="EnsemblMetazoa" id="ASTEI10924-RA">
    <property type="protein sequence ID" value="ASTEI10924-PA"/>
    <property type="gene ID" value="ASTEI10924"/>
</dbReference>
<organism evidence="8 9">
    <name type="scientific">Anopheles stephensi</name>
    <name type="common">Indo-Pakistan malaria mosquito</name>
    <dbReference type="NCBI Taxonomy" id="30069"/>
    <lineage>
        <taxon>Eukaryota</taxon>
        <taxon>Metazoa</taxon>
        <taxon>Ecdysozoa</taxon>
        <taxon>Arthropoda</taxon>
        <taxon>Hexapoda</taxon>
        <taxon>Insecta</taxon>
        <taxon>Pterygota</taxon>
        <taxon>Neoptera</taxon>
        <taxon>Endopterygota</taxon>
        <taxon>Diptera</taxon>
        <taxon>Nematocera</taxon>
        <taxon>Culicoidea</taxon>
        <taxon>Culicidae</taxon>
        <taxon>Anophelinae</taxon>
        <taxon>Anopheles</taxon>
    </lineage>
</organism>
<dbReference type="InterPro" id="IPR052192">
    <property type="entry name" value="Insect_Ionotropic_Sensory_Rcpt"/>
</dbReference>
<keyword evidence="9" id="KW-1185">Reference proteome</keyword>
<evidence type="ECO:0000256" key="7">
    <source>
        <dbReference type="ARBA" id="ARBA00023180"/>
    </source>
</evidence>
<evidence type="ECO:0000313" key="9">
    <source>
        <dbReference type="Proteomes" id="UP000076408"/>
    </source>
</evidence>